<feature type="region of interest" description="Disordered" evidence="1">
    <location>
        <begin position="42"/>
        <end position="76"/>
    </location>
</feature>
<keyword evidence="2" id="KW-0812">Transmembrane</keyword>
<protein>
    <submittedName>
        <fullName evidence="3">Uncharacterized protein</fullName>
    </submittedName>
</protein>
<reference evidence="3 4" key="1">
    <citation type="journal article" date="2015" name="Environ. Microbiol.">
        <title>Metagenome sequence of Elaphomyces granulatus from sporocarp tissue reveals Ascomycota ectomycorrhizal fingerprints of genome expansion and a Proteobacteria-rich microbiome.</title>
        <authorList>
            <person name="Quandt C.A."/>
            <person name="Kohler A."/>
            <person name="Hesse C.N."/>
            <person name="Sharpton T.J."/>
            <person name="Martin F."/>
            <person name="Spatafora J.W."/>
        </authorList>
    </citation>
    <scope>NUCLEOTIDE SEQUENCE [LARGE SCALE GENOMIC DNA]</scope>
    <source>
        <strain evidence="3 4">OSC145934</strain>
    </source>
</reference>
<dbReference type="EMBL" id="NPHW01005408">
    <property type="protein sequence ID" value="OXV06794.1"/>
    <property type="molecule type" value="Genomic_DNA"/>
</dbReference>
<evidence type="ECO:0000313" key="3">
    <source>
        <dbReference type="EMBL" id="OXV06794.1"/>
    </source>
</evidence>
<keyword evidence="2" id="KW-1133">Transmembrane helix</keyword>
<evidence type="ECO:0000256" key="2">
    <source>
        <dbReference type="SAM" id="Phobius"/>
    </source>
</evidence>
<gene>
    <name evidence="3" type="ORF">Egran_05439</name>
</gene>
<name>A0A232LRT5_9EURO</name>
<feature type="compositionally biased region" description="Basic and acidic residues" evidence="1">
    <location>
        <begin position="42"/>
        <end position="59"/>
    </location>
</feature>
<dbReference type="Proteomes" id="UP000243515">
    <property type="component" value="Unassembled WGS sequence"/>
</dbReference>
<accession>A0A232LRT5</accession>
<dbReference type="AlphaFoldDB" id="A0A232LRT5"/>
<evidence type="ECO:0000313" key="4">
    <source>
        <dbReference type="Proteomes" id="UP000243515"/>
    </source>
</evidence>
<proteinExistence type="predicted"/>
<organism evidence="3 4">
    <name type="scientific">Elaphomyces granulatus</name>
    <dbReference type="NCBI Taxonomy" id="519963"/>
    <lineage>
        <taxon>Eukaryota</taxon>
        <taxon>Fungi</taxon>
        <taxon>Dikarya</taxon>
        <taxon>Ascomycota</taxon>
        <taxon>Pezizomycotina</taxon>
        <taxon>Eurotiomycetes</taxon>
        <taxon>Eurotiomycetidae</taxon>
        <taxon>Eurotiales</taxon>
        <taxon>Elaphomycetaceae</taxon>
        <taxon>Elaphomyces</taxon>
    </lineage>
</organism>
<feature type="transmembrane region" description="Helical" evidence="2">
    <location>
        <begin position="10"/>
        <end position="26"/>
    </location>
</feature>
<evidence type="ECO:0000256" key="1">
    <source>
        <dbReference type="SAM" id="MobiDB-lite"/>
    </source>
</evidence>
<sequence length="232" mass="26737">MSRGPRRSRIVFHTLILVIFFSWIYLQRHTLLYTEDVNDAKDAKDRTPIPDQSGEDHSGEIQSGEDQSGEDQSGKDQFWDAMPAYESERHVQFWQQFQPLLIEYKPDCDSPILTKGSGAGEWRINGSTVSQPRPFFVHANFPKFNPATVFTEQAVNPAFEEDGETYTRAWTIPNETIQALGPDLEKHFWTEIMWTACELENKFHTWTDTRDICGGVRRYWKAIFGPDGDPSV</sequence>
<dbReference type="OrthoDB" id="4484309at2759"/>
<comment type="caution">
    <text evidence="3">The sequence shown here is derived from an EMBL/GenBank/DDBJ whole genome shotgun (WGS) entry which is preliminary data.</text>
</comment>
<keyword evidence="4" id="KW-1185">Reference proteome</keyword>
<keyword evidence="2" id="KW-0472">Membrane</keyword>